<gene>
    <name evidence="2" type="primary">larE</name>
    <name evidence="2" type="ORF">ENW66_08310</name>
</gene>
<dbReference type="InterPro" id="IPR022310">
    <property type="entry name" value="NAD/GMP_synthase"/>
</dbReference>
<dbReference type="InterPro" id="IPR014729">
    <property type="entry name" value="Rossmann-like_a/b/a_fold"/>
</dbReference>
<feature type="domain" description="NAD/GMP synthase" evidence="1">
    <location>
        <begin position="18"/>
        <end position="93"/>
    </location>
</feature>
<dbReference type="EMBL" id="DTLB01000049">
    <property type="protein sequence ID" value="HFW32931.1"/>
    <property type="molecule type" value="Genomic_DNA"/>
</dbReference>
<dbReference type="GO" id="GO:0016783">
    <property type="term" value="F:sulfurtransferase activity"/>
    <property type="evidence" value="ECO:0007669"/>
    <property type="project" value="InterPro"/>
</dbReference>
<dbReference type="PANTHER" id="PTHR43169:SF2">
    <property type="entry name" value="NAD_GMP SYNTHASE DOMAIN-CONTAINING PROTEIN"/>
    <property type="match status" value="1"/>
</dbReference>
<evidence type="ECO:0000313" key="2">
    <source>
        <dbReference type="EMBL" id="HFW32931.1"/>
    </source>
</evidence>
<protein>
    <submittedName>
        <fullName evidence="2">ATP-dependent sacrificial sulfur transferase LarE</fullName>
    </submittedName>
</protein>
<name>A0A7C3MBR5_ARCFL</name>
<dbReference type="AlphaFoldDB" id="A0A7C3MBR5"/>
<dbReference type="InterPro" id="IPR005232">
    <property type="entry name" value="LarE"/>
</dbReference>
<evidence type="ECO:0000259" key="1">
    <source>
        <dbReference type="Pfam" id="PF02540"/>
    </source>
</evidence>
<keyword evidence="2" id="KW-0808">Transferase</keyword>
<comment type="caution">
    <text evidence="2">The sequence shown here is derived from an EMBL/GenBank/DDBJ whole genome shotgun (WGS) entry which is preliminary data.</text>
</comment>
<dbReference type="Gene3D" id="3.40.50.620">
    <property type="entry name" value="HUPs"/>
    <property type="match status" value="1"/>
</dbReference>
<dbReference type="CDD" id="cd01990">
    <property type="entry name" value="LarE-like"/>
    <property type="match status" value="1"/>
</dbReference>
<sequence length="265" mass="29888">MNSETAEKLSRMMEFLGGFKSAVVAFSGGVDSSTLSALCRDAGLETLAVTVISQITPTREIEDAKKIAVEIGVKHELIYMDILTPEFRENASERCYFCKKRILSALVSLAEKRGYEVVLEGTNTSELSEHRPGYRAVREMDRVFSPWAEFGITKEEIRSIARSMGFSFYSKPSLACLASRIPFGIEIDERKLKMVDEAENSVIEIAGVRQVRVRNYDSVAVVEVGEDEINRLLEKATKVRDRLKEIGFRHVLVDLDGYRMGKRLF</sequence>
<organism evidence="2">
    <name type="scientific">Archaeoglobus fulgidus</name>
    <dbReference type="NCBI Taxonomy" id="2234"/>
    <lineage>
        <taxon>Archaea</taxon>
        <taxon>Methanobacteriati</taxon>
        <taxon>Methanobacteriota</taxon>
        <taxon>Archaeoglobi</taxon>
        <taxon>Archaeoglobales</taxon>
        <taxon>Archaeoglobaceae</taxon>
        <taxon>Archaeoglobus</taxon>
    </lineage>
</organism>
<reference evidence="2" key="1">
    <citation type="journal article" date="2020" name="mSystems">
        <title>Genome- and Community-Level Interaction Insights into Carbon Utilization and Element Cycling Functions of Hydrothermarchaeota in Hydrothermal Sediment.</title>
        <authorList>
            <person name="Zhou Z."/>
            <person name="Liu Y."/>
            <person name="Xu W."/>
            <person name="Pan J."/>
            <person name="Luo Z.H."/>
            <person name="Li M."/>
        </authorList>
    </citation>
    <scope>NUCLEOTIDE SEQUENCE [LARGE SCALE GENOMIC DNA]</scope>
    <source>
        <strain evidence="2">SpSt-87</strain>
    </source>
</reference>
<dbReference type="SUPFAM" id="SSF52402">
    <property type="entry name" value="Adenine nucleotide alpha hydrolases-like"/>
    <property type="match status" value="1"/>
</dbReference>
<proteinExistence type="predicted"/>
<dbReference type="Pfam" id="PF02540">
    <property type="entry name" value="NAD_synthase"/>
    <property type="match status" value="1"/>
</dbReference>
<dbReference type="GO" id="GO:0006163">
    <property type="term" value="P:purine nucleotide metabolic process"/>
    <property type="evidence" value="ECO:0007669"/>
    <property type="project" value="UniProtKB-ARBA"/>
</dbReference>
<dbReference type="PIRSF" id="PIRSF006661">
    <property type="entry name" value="PP-lp_UCP006661"/>
    <property type="match status" value="1"/>
</dbReference>
<dbReference type="NCBIfam" id="TIGR00268">
    <property type="entry name" value="ATP-dependent sacrificial sulfur transferase LarE"/>
    <property type="match status" value="1"/>
</dbReference>
<accession>A0A7C3MBR5</accession>
<dbReference type="InterPro" id="IPR052188">
    <property type="entry name" value="Ni-pincer_cofactor_biosynth"/>
</dbReference>
<dbReference type="PANTHER" id="PTHR43169">
    <property type="entry name" value="EXSB FAMILY PROTEIN"/>
    <property type="match status" value="1"/>
</dbReference>